<dbReference type="EMBL" id="CAJHNJ030000531">
    <property type="protein sequence ID" value="CAG9138264.1"/>
    <property type="molecule type" value="Genomic_DNA"/>
</dbReference>
<evidence type="ECO:0000256" key="1">
    <source>
        <dbReference type="SAM" id="MobiDB-lite"/>
    </source>
</evidence>
<evidence type="ECO:0000313" key="4">
    <source>
        <dbReference type="Proteomes" id="UP000653454"/>
    </source>
</evidence>
<feature type="region of interest" description="Disordered" evidence="1">
    <location>
        <begin position="707"/>
        <end position="785"/>
    </location>
</feature>
<sequence length="785" mass="86620">MLILIVNSDNPQQLDILEGDLPNSTTELLISGAEAVRFDAHSLSALSELRHVAVSGARVLLLRRGAAVGLNVVHLVLDVHQCDTIRIEDKAFSNLKGPLSVTISECQFVSLDSEPFSWLLKITVEGVQQLRLSPGTFTLDAGAANIGQHGPGMVIELKNSTVPQFPSQTFGSSAALILLHSVSVEHIYADAFIANTYNVVMAINCSFSHVHAQAFAQKSLINSLYFDGCKVRLLSSNALQSAVSKLNISHSTFENIETGAVNVTVATVIITDSEFNVFSERAFELAYCNSFLMERNSFDELGPDAIIAPGATIHELVFVDNEIETLHDNSLGFIGQAQLSLAEGIKYKKNYYGQACYCDIAPWLAKVMGAESGDSFVDQSFCTINEFFARCFNVPEQNMLVKQFVDGVCNDGDSIKCLPFQDRGAVTPEIKNPRFPHARKEKEALSDRNKKVIGIVVVTVLGCLIIVLLISLIKWMKRKGYCRTLKNFLERHSSCFACLCCHSNRSGIDNAGSISQIAVHEYSERQRLNDPRVEVVQETALPRYTQDMVPTDDKQTQTLPEELTKELLESLKDKLDDPENYVEAREMIEHLYELIKVEESCNSPRPTLSVVENVYELPFQNTAPRLGKNKKQMKSIGTRTPSLDKLTPISPYNRQTALAHEYFEPKDFAIHLYAEIANNDRRPVLNIMPDVVGEQALLPRGPYLDALREKNSSSSSSSSSPTEVSQADSLLPFSPGLKPRSAVRSNESSPSHSNSNSSGKMINRPLPEKPTTTFDTGQGPSAPEE</sequence>
<feature type="compositionally biased region" description="Low complexity" evidence="1">
    <location>
        <begin position="745"/>
        <end position="758"/>
    </location>
</feature>
<gene>
    <name evidence="3" type="ORF">PLXY2_LOCUS16517</name>
</gene>
<keyword evidence="4" id="KW-1185">Reference proteome</keyword>
<dbReference type="Gene3D" id="3.80.10.10">
    <property type="entry name" value="Ribonuclease Inhibitor"/>
    <property type="match status" value="1"/>
</dbReference>
<dbReference type="InterPro" id="IPR032675">
    <property type="entry name" value="LRR_dom_sf"/>
</dbReference>
<keyword evidence="2" id="KW-0812">Transmembrane</keyword>
<evidence type="ECO:0000256" key="2">
    <source>
        <dbReference type="SAM" id="Phobius"/>
    </source>
</evidence>
<dbReference type="AlphaFoldDB" id="A0A8S4GEK2"/>
<organism evidence="3 4">
    <name type="scientific">Plutella xylostella</name>
    <name type="common">Diamondback moth</name>
    <name type="synonym">Plutella maculipennis</name>
    <dbReference type="NCBI Taxonomy" id="51655"/>
    <lineage>
        <taxon>Eukaryota</taxon>
        <taxon>Metazoa</taxon>
        <taxon>Ecdysozoa</taxon>
        <taxon>Arthropoda</taxon>
        <taxon>Hexapoda</taxon>
        <taxon>Insecta</taxon>
        <taxon>Pterygota</taxon>
        <taxon>Neoptera</taxon>
        <taxon>Endopterygota</taxon>
        <taxon>Lepidoptera</taxon>
        <taxon>Glossata</taxon>
        <taxon>Ditrysia</taxon>
        <taxon>Yponomeutoidea</taxon>
        <taxon>Plutellidae</taxon>
        <taxon>Plutella</taxon>
    </lineage>
</organism>
<feature type="compositionally biased region" description="Polar residues" evidence="1">
    <location>
        <begin position="770"/>
        <end position="779"/>
    </location>
</feature>
<name>A0A8S4GEK2_PLUXY</name>
<accession>A0A8S4GEK2</accession>
<keyword evidence="2" id="KW-1133">Transmembrane helix</keyword>
<dbReference type="Proteomes" id="UP000653454">
    <property type="component" value="Unassembled WGS sequence"/>
</dbReference>
<keyword evidence="2" id="KW-0472">Membrane</keyword>
<comment type="caution">
    <text evidence="3">The sequence shown here is derived from an EMBL/GenBank/DDBJ whole genome shotgun (WGS) entry which is preliminary data.</text>
</comment>
<evidence type="ECO:0000313" key="3">
    <source>
        <dbReference type="EMBL" id="CAG9138264.1"/>
    </source>
</evidence>
<protein>
    <submittedName>
        <fullName evidence="3">(diamondback moth) hypothetical protein</fullName>
    </submittedName>
</protein>
<feature type="region of interest" description="Disordered" evidence="1">
    <location>
        <begin position="628"/>
        <end position="648"/>
    </location>
</feature>
<feature type="transmembrane region" description="Helical" evidence="2">
    <location>
        <begin position="452"/>
        <end position="473"/>
    </location>
</feature>
<proteinExistence type="predicted"/>
<reference evidence="3" key="1">
    <citation type="submission" date="2020-11" db="EMBL/GenBank/DDBJ databases">
        <authorList>
            <person name="Whiteford S."/>
        </authorList>
    </citation>
    <scope>NUCLEOTIDE SEQUENCE</scope>
</reference>